<keyword evidence="3 8" id="KW-0812">Transmembrane</keyword>
<dbReference type="OMA" id="PRNACTA"/>
<dbReference type="Gene3D" id="2.60.370.10">
    <property type="entry name" value="Ctag/Cox11"/>
    <property type="match status" value="1"/>
</dbReference>
<proteinExistence type="inferred from homology"/>
<dbReference type="Pfam" id="PF04442">
    <property type="entry name" value="CtaG_Cox11"/>
    <property type="match status" value="1"/>
</dbReference>
<dbReference type="PROSITE" id="PS51257">
    <property type="entry name" value="PROKAR_LIPOPROTEIN"/>
    <property type="match status" value="1"/>
</dbReference>
<keyword evidence="5 8" id="KW-0472">Membrane</keyword>
<dbReference type="GO" id="GO:0005507">
    <property type="term" value="F:copper ion binding"/>
    <property type="evidence" value="ECO:0007669"/>
    <property type="project" value="InterPro"/>
</dbReference>
<dbReference type="FunFam" id="2.60.370.10:FF:000001">
    <property type="entry name" value="COX11 cytochrome c oxidase assembly homolog"/>
    <property type="match status" value="1"/>
</dbReference>
<dbReference type="GeneID" id="119738237"/>
<dbReference type="InterPro" id="IPR007533">
    <property type="entry name" value="Cyt_c_oxidase_assmbl_CtaG"/>
</dbReference>
<reference evidence="9" key="1">
    <citation type="submission" date="2022-11" db="UniProtKB">
        <authorList>
            <consortium name="EnsemblMetazoa"/>
        </authorList>
    </citation>
    <scope>IDENTIFICATION</scope>
</reference>
<comment type="subcellular location">
    <subcellularLocation>
        <location evidence="2">Mitochondrion inner membrane</location>
        <topology evidence="2">Single-pass membrane protein</topology>
        <orientation evidence="2">Intermembrane side</orientation>
    </subcellularLocation>
</comment>
<evidence type="ECO:0000313" key="10">
    <source>
        <dbReference type="Proteomes" id="UP000887568"/>
    </source>
</evidence>
<evidence type="ECO:0000256" key="3">
    <source>
        <dbReference type="ARBA" id="ARBA00022692"/>
    </source>
</evidence>
<sequence>MAGQLGRLFVLPLNPAVTISSCLPHRSHHSLQNIRKGVALIRTCLHSVPRNACTARTQTCLAHGNSSQNFARNSLLGAHRFCHTAKNVNRPDGGILSVGILASRTLYGAGLRRASPGLVRAGSVLSCRWISSGQREAWRHRNKSVMLYGVALVILVTGFSYAAVPLYAVFCQATGLGGQATKGHNIDLVEEMVPVRGRPISIRFNADTAASMRWNFRPQQLEIKVVPGETALAFYSAVNPTDKPITGISTYNVVPFEAGQYFNKIQCFCFEEQRLNPREQVDMPVFFYIDPEFAEDPKMAKVDSITLSYTFFEAKEGLVLPDPFTRPAEATALNTA</sequence>
<keyword evidence="10" id="KW-1185">Reference proteome</keyword>
<evidence type="ECO:0000256" key="6">
    <source>
        <dbReference type="ARBA" id="ARBA00063165"/>
    </source>
</evidence>
<keyword evidence="4 8" id="KW-1133">Transmembrane helix</keyword>
<evidence type="ECO:0000256" key="1">
    <source>
        <dbReference type="ARBA" id="ARBA00004007"/>
    </source>
</evidence>
<evidence type="ECO:0000256" key="8">
    <source>
        <dbReference type="SAM" id="Phobius"/>
    </source>
</evidence>
<dbReference type="NCBIfam" id="NF003465">
    <property type="entry name" value="PRK05089.1"/>
    <property type="match status" value="1"/>
</dbReference>
<dbReference type="PANTHER" id="PTHR21320">
    <property type="entry name" value="CYTOCHROME C OXIDASE ASSEMBLY PROTEIN COX11-RELATED"/>
    <property type="match status" value="1"/>
</dbReference>
<evidence type="ECO:0000256" key="7">
    <source>
        <dbReference type="ARBA" id="ARBA00068998"/>
    </source>
</evidence>
<dbReference type="InterPro" id="IPR023471">
    <property type="entry name" value="CtaG/Cox11_dom_sf"/>
</dbReference>
<dbReference type="OrthoDB" id="1704689at2759"/>
<dbReference type="GO" id="GO:0005743">
    <property type="term" value="C:mitochondrial inner membrane"/>
    <property type="evidence" value="ECO:0007669"/>
    <property type="project" value="UniProtKB-SubCell"/>
</dbReference>
<organism evidence="9 10">
    <name type="scientific">Patiria miniata</name>
    <name type="common">Bat star</name>
    <name type="synonym">Asterina miniata</name>
    <dbReference type="NCBI Taxonomy" id="46514"/>
    <lineage>
        <taxon>Eukaryota</taxon>
        <taxon>Metazoa</taxon>
        <taxon>Echinodermata</taxon>
        <taxon>Eleutherozoa</taxon>
        <taxon>Asterozoa</taxon>
        <taxon>Asteroidea</taxon>
        <taxon>Valvatacea</taxon>
        <taxon>Valvatida</taxon>
        <taxon>Asterinidae</taxon>
        <taxon>Patiria</taxon>
    </lineage>
</organism>
<evidence type="ECO:0000256" key="4">
    <source>
        <dbReference type="ARBA" id="ARBA00022989"/>
    </source>
</evidence>
<dbReference type="HAMAP" id="MF_00155">
    <property type="entry name" value="CtaG"/>
    <property type="match status" value="1"/>
</dbReference>
<dbReference type="RefSeq" id="XP_038068955.1">
    <property type="nucleotide sequence ID" value="XM_038213027.1"/>
</dbReference>
<accession>A0A914AXT2</accession>
<dbReference type="PANTHER" id="PTHR21320:SF3">
    <property type="entry name" value="CYTOCHROME C OXIDASE ASSEMBLY PROTEIN COX11, MITOCHONDRIAL-RELATED"/>
    <property type="match status" value="1"/>
</dbReference>
<dbReference type="AlphaFoldDB" id="A0A914AXT2"/>
<evidence type="ECO:0000256" key="5">
    <source>
        <dbReference type="ARBA" id="ARBA00023136"/>
    </source>
</evidence>
<comment type="function">
    <text evidence="1">Exerts its effect at some terminal stage of cytochrome c oxidase synthesis, probably by being involved in the insertion of the copper B into subunit I.</text>
</comment>
<name>A0A914AXT2_PATMI</name>
<protein>
    <recommendedName>
        <fullName evidence="7">Cytochrome c oxidase assembly protein COX11, mitochondrial</fullName>
    </recommendedName>
</protein>
<dbReference type="EnsemblMetazoa" id="XM_038213027.1">
    <property type="protein sequence ID" value="XP_038068955.1"/>
    <property type="gene ID" value="LOC119738237"/>
</dbReference>
<dbReference type="Proteomes" id="UP000887568">
    <property type="component" value="Unplaced"/>
</dbReference>
<feature type="transmembrane region" description="Helical" evidence="8">
    <location>
        <begin position="145"/>
        <end position="170"/>
    </location>
</feature>
<dbReference type="SUPFAM" id="SSF110111">
    <property type="entry name" value="Ctag/Cox11"/>
    <property type="match status" value="1"/>
</dbReference>
<evidence type="ECO:0000313" key="9">
    <source>
        <dbReference type="EnsemblMetazoa" id="XP_038068955.1"/>
    </source>
</evidence>
<comment type="subunit">
    <text evidence="6">Interacts with CNNM4/ACDP4. Interacts with RANBP2.</text>
</comment>
<evidence type="ECO:0000256" key="2">
    <source>
        <dbReference type="ARBA" id="ARBA00004243"/>
    </source>
</evidence>